<evidence type="ECO:0000313" key="1">
    <source>
        <dbReference type="EMBL" id="MBB5495776.1"/>
    </source>
</evidence>
<organism evidence="1 2">
    <name type="scientific">Nocardiopsis metallicus</name>
    <dbReference type="NCBI Taxonomy" id="179819"/>
    <lineage>
        <taxon>Bacteria</taxon>
        <taxon>Bacillati</taxon>
        <taxon>Actinomycetota</taxon>
        <taxon>Actinomycetes</taxon>
        <taxon>Streptosporangiales</taxon>
        <taxon>Nocardiopsidaceae</taxon>
        <taxon>Nocardiopsis</taxon>
    </lineage>
</organism>
<dbReference type="RefSeq" id="WP_246421434.1">
    <property type="nucleotide sequence ID" value="NZ_JACHDO010000002.1"/>
</dbReference>
<comment type="caution">
    <text evidence="1">The sequence shown here is derived from an EMBL/GenBank/DDBJ whole genome shotgun (WGS) entry which is preliminary data.</text>
</comment>
<name>A0A840WW71_9ACTN</name>
<sequence length="82" mass="8726">MACHTYTPLTEQTCMVCHTPAPVTPVVLALGRIDLADTDQPGGIRARVEEAYELIHADIEAAHTGRLADVIEITATANRSAA</sequence>
<accession>A0A840WW71</accession>
<reference evidence="1 2" key="1">
    <citation type="submission" date="2020-08" db="EMBL/GenBank/DDBJ databases">
        <title>Sequencing the genomes of 1000 actinobacteria strains.</title>
        <authorList>
            <person name="Klenk H.-P."/>
        </authorList>
    </citation>
    <scope>NUCLEOTIDE SEQUENCE [LARGE SCALE GENOMIC DNA]</scope>
    <source>
        <strain evidence="1 2">DSM 44598</strain>
    </source>
</reference>
<gene>
    <name evidence="1" type="ORF">HNR07_006995</name>
</gene>
<dbReference type="AlphaFoldDB" id="A0A840WW71"/>
<dbReference type="Proteomes" id="UP000579647">
    <property type="component" value="Unassembled WGS sequence"/>
</dbReference>
<proteinExistence type="predicted"/>
<dbReference type="EMBL" id="JACHDO010000002">
    <property type="protein sequence ID" value="MBB5495776.1"/>
    <property type="molecule type" value="Genomic_DNA"/>
</dbReference>
<keyword evidence="2" id="KW-1185">Reference proteome</keyword>
<protein>
    <submittedName>
        <fullName evidence="1">Uncharacterized protein</fullName>
    </submittedName>
</protein>
<evidence type="ECO:0000313" key="2">
    <source>
        <dbReference type="Proteomes" id="UP000579647"/>
    </source>
</evidence>